<name>W7Y9Z3_9BACL</name>
<proteinExistence type="predicted"/>
<evidence type="ECO:0000313" key="4">
    <source>
        <dbReference type="EMBL" id="GAF07860.1"/>
    </source>
</evidence>
<dbReference type="EMBL" id="BAVZ01000004">
    <property type="protein sequence ID" value="GAF07860.1"/>
    <property type="molecule type" value="Genomic_DNA"/>
</dbReference>
<dbReference type="Pfam" id="PF00300">
    <property type="entry name" value="His_Phos_1"/>
    <property type="match status" value="1"/>
</dbReference>
<dbReference type="CDD" id="cd07067">
    <property type="entry name" value="HP_PGM_like"/>
    <property type="match status" value="1"/>
</dbReference>
<gene>
    <name evidence="4" type="ORF">JCM16418_1892</name>
</gene>
<evidence type="ECO:0000256" key="1">
    <source>
        <dbReference type="ARBA" id="ARBA00022801"/>
    </source>
</evidence>
<comment type="caution">
    <text evidence="4">The sequence shown here is derived from an EMBL/GenBank/DDBJ whole genome shotgun (WGS) entry which is preliminary data.</text>
</comment>
<keyword evidence="1" id="KW-0378">Hydrolase</keyword>
<dbReference type="GO" id="GO:0043456">
    <property type="term" value="P:regulation of pentose-phosphate shunt"/>
    <property type="evidence" value="ECO:0007669"/>
    <property type="project" value="TreeGrafter"/>
</dbReference>
<evidence type="ECO:0000256" key="2">
    <source>
        <dbReference type="PIRSR" id="PIRSR613078-1"/>
    </source>
</evidence>
<dbReference type="OrthoDB" id="9782128at2"/>
<dbReference type="STRING" id="1236976.JCM16418_1892"/>
<feature type="active site" description="Tele-phosphohistidine intermediate" evidence="2">
    <location>
        <position position="9"/>
    </location>
</feature>
<dbReference type="SUPFAM" id="SSF53254">
    <property type="entry name" value="Phosphoglycerate mutase-like"/>
    <property type="match status" value="1"/>
</dbReference>
<dbReference type="AlphaFoldDB" id="W7Y9Z3"/>
<keyword evidence="5" id="KW-1185">Reference proteome</keyword>
<dbReference type="PANTHER" id="PTHR46517:SF1">
    <property type="entry name" value="FRUCTOSE-2,6-BISPHOSPHATASE TIGAR"/>
    <property type="match status" value="1"/>
</dbReference>
<dbReference type="eggNOG" id="COG0406">
    <property type="taxonomic scope" value="Bacteria"/>
</dbReference>
<dbReference type="InterPro" id="IPR013078">
    <property type="entry name" value="His_Pase_superF_clade-1"/>
</dbReference>
<dbReference type="SMART" id="SM00855">
    <property type="entry name" value="PGAM"/>
    <property type="match status" value="1"/>
</dbReference>
<dbReference type="InterPro" id="IPR029033">
    <property type="entry name" value="His_PPase_superfam"/>
</dbReference>
<dbReference type="GO" id="GO:0045820">
    <property type="term" value="P:negative regulation of glycolytic process"/>
    <property type="evidence" value="ECO:0007669"/>
    <property type="project" value="TreeGrafter"/>
</dbReference>
<sequence>MTVMGFVRHGITEWNIENRAQGQTDIPLNETGKAQARALAARLQNEEWDMIYSSDLSRARETAEMIAAATGLEIHLDERLREIHCGLIEGTTEEDRMRKWGEEWDTFELGIESDEALIRRGVSVVNDICDQHPHERILIVSHGAWIGKLLPVLIPHTDTREHLHNTSITRISKGEARWECELYNCAKHLEEAR</sequence>
<feature type="binding site" evidence="3">
    <location>
        <position position="58"/>
    </location>
    <ligand>
        <name>substrate</name>
    </ligand>
</feature>
<feature type="binding site" evidence="3">
    <location>
        <begin position="8"/>
        <end position="15"/>
    </location>
    <ligand>
        <name>substrate</name>
    </ligand>
</feature>
<reference evidence="4 5" key="1">
    <citation type="journal article" date="2014" name="Genome Announc.">
        <title>Draft Genome Sequence of Paenibacillus pini JCM 16418T, Isolated from the Rhizosphere of Pine Tree.</title>
        <authorList>
            <person name="Yuki M."/>
            <person name="Oshima K."/>
            <person name="Suda W."/>
            <person name="Oshida Y."/>
            <person name="Kitamura K."/>
            <person name="Iida Y."/>
            <person name="Hattori M."/>
            <person name="Ohkuma M."/>
        </authorList>
    </citation>
    <scope>NUCLEOTIDE SEQUENCE [LARGE SCALE GENOMIC DNA]</scope>
    <source>
        <strain evidence="4 5">JCM 16418</strain>
    </source>
</reference>
<evidence type="ECO:0000256" key="3">
    <source>
        <dbReference type="PIRSR" id="PIRSR613078-2"/>
    </source>
</evidence>
<organism evidence="4 5">
    <name type="scientific">Paenibacillus pini JCM 16418</name>
    <dbReference type="NCBI Taxonomy" id="1236976"/>
    <lineage>
        <taxon>Bacteria</taxon>
        <taxon>Bacillati</taxon>
        <taxon>Bacillota</taxon>
        <taxon>Bacilli</taxon>
        <taxon>Bacillales</taxon>
        <taxon>Paenibacillaceae</taxon>
        <taxon>Paenibacillus</taxon>
    </lineage>
</organism>
<accession>W7Y9Z3</accession>
<evidence type="ECO:0000313" key="5">
    <source>
        <dbReference type="Proteomes" id="UP000019364"/>
    </source>
</evidence>
<dbReference type="InterPro" id="IPR051695">
    <property type="entry name" value="Phosphoglycerate_Mutase"/>
</dbReference>
<dbReference type="RefSeq" id="WP_036647653.1">
    <property type="nucleotide sequence ID" value="NZ_BAVZ01000004.1"/>
</dbReference>
<dbReference type="GO" id="GO:0004331">
    <property type="term" value="F:fructose-2,6-bisphosphate 2-phosphatase activity"/>
    <property type="evidence" value="ECO:0007669"/>
    <property type="project" value="TreeGrafter"/>
</dbReference>
<dbReference type="GO" id="GO:0005829">
    <property type="term" value="C:cytosol"/>
    <property type="evidence" value="ECO:0007669"/>
    <property type="project" value="TreeGrafter"/>
</dbReference>
<feature type="active site" description="Proton donor/acceptor" evidence="2">
    <location>
        <position position="82"/>
    </location>
</feature>
<dbReference type="Proteomes" id="UP000019364">
    <property type="component" value="Unassembled WGS sequence"/>
</dbReference>
<dbReference type="Gene3D" id="3.40.50.1240">
    <property type="entry name" value="Phosphoglycerate mutase-like"/>
    <property type="match status" value="1"/>
</dbReference>
<protein>
    <submittedName>
        <fullName evidence="4">Phosphoglycerate mutase</fullName>
    </submittedName>
</protein>
<dbReference type="PANTHER" id="PTHR46517">
    <property type="entry name" value="FRUCTOSE-2,6-BISPHOSPHATASE TIGAR"/>
    <property type="match status" value="1"/>
</dbReference>